<dbReference type="HOGENOM" id="CLU_1610977_0_0_1"/>
<keyword evidence="3" id="KW-1185">Reference proteome</keyword>
<dbReference type="Proteomes" id="UP000030671">
    <property type="component" value="Unassembled WGS sequence"/>
</dbReference>
<evidence type="ECO:0000313" key="3">
    <source>
        <dbReference type="Proteomes" id="UP000030671"/>
    </source>
</evidence>
<evidence type="ECO:0000256" key="1">
    <source>
        <dbReference type="SAM" id="MobiDB-lite"/>
    </source>
</evidence>
<feature type="compositionally biased region" description="Basic and acidic residues" evidence="1">
    <location>
        <begin position="153"/>
        <end position="165"/>
    </location>
</feature>
<proteinExistence type="predicted"/>
<feature type="compositionally biased region" description="Polar residues" evidence="1">
    <location>
        <begin position="90"/>
        <end position="100"/>
    </location>
</feature>
<organism evidence="2 3">
    <name type="scientific">Heterobasidion irregulare (strain TC 32-1)</name>
    <dbReference type="NCBI Taxonomy" id="747525"/>
    <lineage>
        <taxon>Eukaryota</taxon>
        <taxon>Fungi</taxon>
        <taxon>Dikarya</taxon>
        <taxon>Basidiomycota</taxon>
        <taxon>Agaricomycotina</taxon>
        <taxon>Agaricomycetes</taxon>
        <taxon>Russulales</taxon>
        <taxon>Bondarzewiaceae</taxon>
        <taxon>Heterobasidion</taxon>
        <taxon>Heterobasidion annosum species complex</taxon>
    </lineage>
</organism>
<dbReference type="KEGG" id="hir:HETIRDRAFT_115550"/>
<reference evidence="2 3" key="1">
    <citation type="journal article" date="2012" name="New Phytol.">
        <title>Insight into trade-off between wood decay and parasitism from the genome of a fungal forest pathogen.</title>
        <authorList>
            <person name="Olson A."/>
            <person name="Aerts A."/>
            <person name="Asiegbu F."/>
            <person name="Belbahri L."/>
            <person name="Bouzid O."/>
            <person name="Broberg A."/>
            <person name="Canback B."/>
            <person name="Coutinho P.M."/>
            <person name="Cullen D."/>
            <person name="Dalman K."/>
            <person name="Deflorio G."/>
            <person name="van Diepen L.T."/>
            <person name="Dunand C."/>
            <person name="Duplessis S."/>
            <person name="Durling M."/>
            <person name="Gonthier P."/>
            <person name="Grimwood J."/>
            <person name="Fossdal C.G."/>
            <person name="Hansson D."/>
            <person name="Henrissat B."/>
            <person name="Hietala A."/>
            <person name="Himmelstrand K."/>
            <person name="Hoffmeister D."/>
            <person name="Hogberg N."/>
            <person name="James T.Y."/>
            <person name="Karlsson M."/>
            <person name="Kohler A."/>
            <person name="Kues U."/>
            <person name="Lee Y.H."/>
            <person name="Lin Y.C."/>
            <person name="Lind M."/>
            <person name="Lindquist E."/>
            <person name="Lombard V."/>
            <person name="Lucas S."/>
            <person name="Lunden K."/>
            <person name="Morin E."/>
            <person name="Murat C."/>
            <person name="Park J."/>
            <person name="Raffaello T."/>
            <person name="Rouze P."/>
            <person name="Salamov A."/>
            <person name="Schmutz J."/>
            <person name="Solheim H."/>
            <person name="Stahlberg J."/>
            <person name="Velez H."/>
            <person name="de Vries R.P."/>
            <person name="Wiebenga A."/>
            <person name="Woodward S."/>
            <person name="Yakovlev I."/>
            <person name="Garbelotto M."/>
            <person name="Martin F."/>
            <person name="Grigoriev I.V."/>
            <person name="Stenlid J."/>
        </authorList>
    </citation>
    <scope>NUCLEOTIDE SEQUENCE [LARGE SCALE GENOMIC DNA]</scope>
    <source>
        <strain evidence="2 3">TC 32-1</strain>
    </source>
</reference>
<dbReference type="RefSeq" id="XP_009546791.1">
    <property type="nucleotide sequence ID" value="XM_009548496.1"/>
</dbReference>
<dbReference type="GeneID" id="20666487"/>
<evidence type="ECO:0000313" key="2">
    <source>
        <dbReference type="EMBL" id="ETW82255.1"/>
    </source>
</evidence>
<dbReference type="EMBL" id="KI925458">
    <property type="protein sequence ID" value="ETW82255.1"/>
    <property type="molecule type" value="Genomic_DNA"/>
</dbReference>
<sequence>MCVGRDEPKACRSARREISTVVWLPAHSVINPPAITHPRLGETGEGGGNHAPPCILSPCGPLDVDTVPSAARKASLPRLKTHPRCVGVSVSGTPRSSKLQTAMPGTVQDQKSPEGPAAHGSALLPASSYMDAIPVSATEADPQGSATLQGSSRAEHDIHDTRLRD</sequence>
<name>W4KA79_HETIT</name>
<gene>
    <name evidence="2" type="ORF">HETIRDRAFT_115550</name>
</gene>
<feature type="region of interest" description="Disordered" evidence="1">
    <location>
        <begin position="84"/>
        <end position="165"/>
    </location>
</feature>
<accession>W4KA79</accession>
<protein>
    <submittedName>
        <fullName evidence="2">Uncharacterized protein</fullName>
    </submittedName>
</protein>
<dbReference type="InParanoid" id="W4KA79"/>
<dbReference type="AlphaFoldDB" id="W4KA79"/>